<feature type="domain" description="Immune inhibitor A-like metallopeptidase VEG" evidence="4">
    <location>
        <begin position="573"/>
        <end position="745"/>
    </location>
</feature>
<feature type="chain" id="PRO_5031458404" evidence="2">
    <location>
        <begin position="28"/>
        <end position="753"/>
    </location>
</feature>
<name>A0A7Y9ZKF7_9ACTN</name>
<dbReference type="Pfam" id="PF20773">
    <property type="entry name" value="InhA-like_MAM"/>
    <property type="match status" value="1"/>
</dbReference>
<dbReference type="Proteomes" id="UP000562045">
    <property type="component" value="Unassembled WGS sequence"/>
</dbReference>
<dbReference type="SUPFAM" id="SSF55486">
    <property type="entry name" value="Metalloproteases ('zincins'), catalytic domain"/>
    <property type="match status" value="1"/>
</dbReference>
<dbReference type="EMBL" id="JACBZM010000001">
    <property type="protein sequence ID" value="NYI46550.1"/>
    <property type="molecule type" value="Genomic_DNA"/>
</dbReference>
<evidence type="ECO:0000259" key="3">
    <source>
        <dbReference type="Pfam" id="PF05547"/>
    </source>
</evidence>
<dbReference type="Gene3D" id="2.60.120.260">
    <property type="entry name" value="Galactose-binding domain-like"/>
    <property type="match status" value="1"/>
</dbReference>
<feature type="signal peptide" evidence="2">
    <location>
        <begin position="1"/>
        <end position="27"/>
    </location>
</feature>
<comment type="caution">
    <text evidence="5">The sequence shown here is derived from an EMBL/GenBank/DDBJ whole genome shotgun (WGS) entry which is preliminary data.</text>
</comment>
<feature type="domain" description="Peptidase M6-like" evidence="3">
    <location>
        <begin position="91"/>
        <end position="385"/>
    </location>
</feature>
<gene>
    <name evidence="5" type="ORF">BJ993_003630</name>
</gene>
<dbReference type="EC" id="3.4.24.-" evidence="5"/>
<evidence type="ECO:0000256" key="2">
    <source>
        <dbReference type="SAM" id="SignalP"/>
    </source>
</evidence>
<dbReference type="AlphaFoldDB" id="A0A7Y9ZKF7"/>
<dbReference type="PANTHER" id="PTHR41775">
    <property type="entry name" value="SECRETED PROTEIN-RELATED"/>
    <property type="match status" value="1"/>
</dbReference>
<keyword evidence="5" id="KW-0378">Hydrolase</keyword>
<dbReference type="Pfam" id="PF20774">
    <property type="entry name" value="InhA-like_VEG"/>
    <property type="match status" value="1"/>
</dbReference>
<dbReference type="GO" id="GO:0008233">
    <property type="term" value="F:peptidase activity"/>
    <property type="evidence" value="ECO:0007669"/>
    <property type="project" value="InterPro"/>
</dbReference>
<keyword evidence="2" id="KW-0732">Signal</keyword>
<dbReference type="Pfam" id="PF05547">
    <property type="entry name" value="Peptidase_M6"/>
    <property type="match status" value="1"/>
</dbReference>
<evidence type="ECO:0000313" key="6">
    <source>
        <dbReference type="Proteomes" id="UP000562045"/>
    </source>
</evidence>
<organism evidence="5 6">
    <name type="scientific">Nocardioides aromaticivorans</name>
    <dbReference type="NCBI Taxonomy" id="200618"/>
    <lineage>
        <taxon>Bacteria</taxon>
        <taxon>Bacillati</taxon>
        <taxon>Actinomycetota</taxon>
        <taxon>Actinomycetes</taxon>
        <taxon>Propionibacteriales</taxon>
        <taxon>Nocardioidaceae</taxon>
        <taxon>Nocardioides</taxon>
    </lineage>
</organism>
<protein>
    <submittedName>
        <fullName evidence="5">Immune inhibitor A</fullName>
        <ecNumber evidence="5">3.4.24.-</ecNumber>
    </submittedName>
</protein>
<reference evidence="5 6" key="1">
    <citation type="submission" date="2020-07" db="EMBL/GenBank/DDBJ databases">
        <title>Sequencing the genomes of 1000 actinobacteria strains.</title>
        <authorList>
            <person name="Klenk H.-P."/>
        </authorList>
    </citation>
    <scope>NUCLEOTIDE SEQUENCE [LARGE SCALE GENOMIC DNA]</scope>
    <source>
        <strain evidence="5 6">DSM 15131</strain>
    </source>
</reference>
<evidence type="ECO:0000313" key="5">
    <source>
        <dbReference type="EMBL" id="NYI46550.1"/>
    </source>
</evidence>
<accession>A0A7Y9ZKF7</accession>
<dbReference type="GO" id="GO:0006508">
    <property type="term" value="P:proteolysis"/>
    <property type="evidence" value="ECO:0007669"/>
    <property type="project" value="InterPro"/>
</dbReference>
<evidence type="ECO:0000259" key="4">
    <source>
        <dbReference type="Pfam" id="PF20774"/>
    </source>
</evidence>
<dbReference type="PANTHER" id="PTHR41775:SF1">
    <property type="entry name" value="PEPTIDASE M6-LIKE DOMAIN-CONTAINING PROTEIN"/>
    <property type="match status" value="1"/>
</dbReference>
<dbReference type="RefSeq" id="WP_179650398.1">
    <property type="nucleotide sequence ID" value="NZ_JACBZM010000001.1"/>
</dbReference>
<dbReference type="InterPro" id="IPR008757">
    <property type="entry name" value="Peptidase_M6-like_domain"/>
</dbReference>
<sequence>MKKLASGLVAGAAALALGSAFTQPAQADSSADGPARQASAHAKKHDRPGPKTREQRGEMRKALEMLESGSAKLSKRAGGGATVRLKGGKYVEFPVNRTDKVLTFLGEFGSASDPELGTDPGPLHNEIPEPDRTQDNSTYWTEDFDKGHYDEMFNGSGESFKSFYKEASSGRYDVSVTTEDWVTVPGNASTYGDNSVEDDGGSWAFIADTADAWYDAQLDAGRTPAEIDAYLAQFDVWDRYDFDGDGDFNEADGYIDHFQAVHAGGGEEAGAGDDAIWSHRWYVNGDQYGQSGPTVGDTPNLYGGTQVGQSKYFIGDYTVEPENGGLGVFVHEYGHDLELPDYYDTAGGENGTGFWTVMSSGSWLNHADGAIGTTPGGFGPEERLFLGWLDYTEVNAGQEGTFKLSPSQRTMTGHDQAIKVNLPDKTTVRTYTTPPEGTRAWWSGRGDNLVATLTRPVPAAASVDVGADVWNQIEAGYDYLYVEYSLDGGSTWTNLATITGNADWTSHDWSYAPGGAASVLRFRYNTDGGVNEAGAFLDNITVAADATTFTDGAEQGDNGWTADGFSTSTGTDTKTTSRYYLIENRQYVGYDQTLKVGPYNFSEAVTRPDWVEQFPYQNGMLVWLVDLAYADNNTSKHVGEGYALPVDVRPDSLTYPDGSSPSNRREPFDATFGKSRTDRVCLHKQVSTAGGVKTLEACAPSVAGVATFDDTDPLAYWTATNPWNSVKVAGAGVRARVLNEKKDGTITVEVTNP</sequence>
<feature type="compositionally biased region" description="Basic and acidic residues" evidence="1">
    <location>
        <begin position="47"/>
        <end position="60"/>
    </location>
</feature>
<evidence type="ECO:0000256" key="1">
    <source>
        <dbReference type="SAM" id="MobiDB-lite"/>
    </source>
</evidence>
<proteinExistence type="predicted"/>
<dbReference type="InterPro" id="IPR048665">
    <property type="entry name" value="InhA-like_VEG"/>
</dbReference>
<dbReference type="NCBIfam" id="TIGR03296">
    <property type="entry name" value="M6dom_TIGR03296"/>
    <property type="match status" value="1"/>
</dbReference>
<feature type="region of interest" description="Disordered" evidence="1">
    <location>
        <begin position="22"/>
        <end position="60"/>
    </location>
</feature>